<dbReference type="SMART" id="SM00823">
    <property type="entry name" value="PKS_PP"/>
    <property type="match status" value="1"/>
</dbReference>
<dbReference type="SMART" id="SM00822">
    <property type="entry name" value="PKS_KR"/>
    <property type="match status" value="1"/>
</dbReference>
<dbReference type="InterPro" id="IPR036291">
    <property type="entry name" value="NAD(P)-bd_dom_sf"/>
</dbReference>
<dbReference type="InterPro" id="IPR009081">
    <property type="entry name" value="PP-bd_ACP"/>
</dbReference>
<dbReference type="GO" id="GO:0044550">
    <property type="term" value="P:secondary metabolite biosynthetic process"/>
    <property type="evidence" value="ECO:0007669"/>
    <property type="project" value="TreeGrafter"/>
</dbReference>
<dbReference type="GO" id="GO:0006633">
    <property type="term" value="P:fatty acid biosynthetic process"/>
    <property type="evidence" value="ECO:0007669"/>
    <property type="project" value="TreeGrafter"/>
</dbReference>
<dbReference type="GO" id="GO:0031177">
    <property type="term" value="F:phosphopantetheine binding"/>
    <property type="evidence" value="ECO:0007669"/>
    <property type="project" value="InterPro"/>
</dbReference>
<dbReference type="InterPro" id="IPR050091">
    <property type="entry name" value="PKS_NRPS_Biosynth_Enz"/>
</dbReference>
<dbReference type="Gene3D" id="1.10.1200.10">
    <property type="entry name" value="ACP-like"/>
    <property type="match status" value="1"/>
</dbReference>
<feature type="domain" description="Carrier" evidence="3">
    <location>
        <begin position="202"/>
        <end position="279"/>
    </location>
</feature>
<evidence type="ECO:0000259" key="3">
    <source>
        <dbReference type="PROSITE" id="PS50075"/>
    </source>
</evidence>
<keyword evidence="5" id="KW-1185">Reference proteome</keyword>
<dbReference type="EMBL" id="KV878342">
    <property type="protein sequence ID" value="OJJ46418.1"/>
    <property type="molecule type" value="Genomic_DNA"/>
</dbReference>
<reference evidence="5" key="1">
    <citation type="journal article" date="2017" name="Genome Biol.">
        <title>Comparative genomics reveals high biological diversity and specific adaptations in the industrially and medically important fungal genus Aspergillus.</title>
        <authorList>
            <person name="de Vries R.P."/>
            <person name="Riley R."/>
            <person name="Wiebenga A."/>
            <person name="Aguilar-Osorio G."/>
            <person name="Amillis S."/>
            <person name="Uchima C.A."/>
            <person name="Anderluh G."/>
            <person name="Asadollahi M."/>
            <person name="Askin M."/>
            <person name="Barry K."/>
            <person name="Battaglia E."/>
            <person name="Bayram O."/>
            <person name="Benocci T."/>
            <person name="Braus-Stromeyer S.A."/>
            <person name="Caldana C."/>
            <person name="Canovas D."/>
            <person name="Cerqueira G.C."/>
            <person name="Chen F."/>
            <person name="Chen W."/>
            <person name="Choi C."/>
            <person name="Clum A."/>
            <person name="Dos Santos R.A."/>
            <person name="Damasio A.R."/>
            <person name="Diallinas G."/>
            <person name="Emri T."/>
            <person name="Fekete E."/>
            <person name="Flipphi M."/>
            <person name="Freyberg S."/>
            <person name="Gallo A."/>
            <person name="Gournas C."/>
            <person name="Habgood R."/>
            <person name="Hainaut M."/>
            <person name="Harispe M.L."/>
            <person name="Henrissat B."/>
            <person name="Hilden K.S."/>
            <person name="Hope R."/>
            <person name="Hossain A."/>
            <person name="Karabika E."/>
            <person name="Karaffa L."/>
            <person name="Karanyi Z."/>
            <person name="Krasevec N."/>
            <person name="Kuo A."/>
            <person name="Kusch H."/>
            <person name="LaButti K."/>
            <person name="Lagendijk E.L."/>
            <person name="Lapidus A."/>
            <person name="Levasseur A."/>
            <person name="Lindquist E."/>
            <person name="Lipzen A."/>
            <person name="Logrieco A.F."/>
            <person name="MacCabe A."/>
            <person name="Maekelae M.R."/>
            <person name="Malavazi I."/>
            <person name="Melin P."/>
            <person name="Meyer V."/>
            <person name="Mielnichuk N."/>
            <person name="Miskei M."/>
            <person name="Molnar A.P."/>
            <person name="Mule G."/>
            <person name="Ngan C.Y."/>
            <person name="Orejas M."/>
            <person name="Orosz E."/>
            <person name="Ouedraogo J.P."/>
            <person name="Overkamp K.M."/>
            <person name="Park H.-S."/>
            <person name="Perrone G."/>
            <person name="Piumi F."/>
            <person name="Punt P.J."/>
            <person name="Ram A.F."/>
            <person name="Ramon A."/>
            <person name="Rauscher S."/>
            <person name="Record E."/>
            <person name="Riano-Pachon D.M."/>
            <person name="Robert V."/>
            <person name="Roehrig J."/>
            <person name="Ruller R."/>
            <person name="Salamov A."/>
            <person name="Salih N.S."/>
            <person name="Samson R.A."/>
            <person name="Sandor E."/>
            <person name="Sanguinetti M."/>
            <person name="Schuetze T."/>
            <person name="Sepcic K."/>
            <person name="Shelest E."/>
            <person name="Sherlock G."/>
            <person name="Sophianopoulou V."/>
            <person name="Squina F.M."/>
            <person name="Sun H."/>
            <person name="Susca A."/>
            <person name="Todd R.B."/>
            <person name="Tsang A."/>
            <person name="Unkles S.E."/>
            <person name="van de Wiele N."/>
            <person name="van Rossen-Uffink D."/>
            <person name="Oliveira J.V."/>
            <person name="Vesth T.C."/>
            <person name="Visser J."/>
            <person name="Yu J.-H."/>
            <person name="Zhou M."/>
            <person name="Andersen M.R."/>
            <person name="Archer D.B."/>
            <person name="Baker S.E."/>
            <person name="Benoit I."/>
            <person name="Brakhage A.A."/>
            <person name="Braus G.H."/>
            <person name="Fischer R."/>
            <person name="Frisvad J.C."/>
            <person name="Goldman G.H."/>
            <person name="Houbraken J."/>
            <person name="Oakley B."/>
            <person name="Pocsi I."/>
            <person name="Scazzocchio C."/>
            <person name="Seiboth B."/>
            <person name="vanKuyk P.A."/>
            <person name="Wortman J."/>
            <person name="Dyer P.S."/>
            <person name="Grigoriev I.V."/>
        </authorList>
    </citation>
    <scope>NUCLEOTIDE SEQUENCE [LARGE SCALE GENOMIC DNA]</scope>
    <source>
        <strain evidence="5">CBS 506.65</strain>
    </source>
</reference>
<accession>A0A1L9SGZ4</accession>
<keyword evidence="1" id="KW-0596">Phosphopantetheine</keyword>
<dbReference type="SUPFAM" id="SSF51735">
    <property type="entry name" value="NAD(P)-binding Rossmann-fold domains"/>
    <property type="match status" value="1"/>
</dbReference>
<dbReference type="InterPro" id="IPR013968">
    <property type="entry name" value="PKS_KR"/>
</dbReference>
<dbReference type="InterPro" id="IPR020806">
    <property type="entry name" value="PKS_PP-bd"/>
</dbReference>
<evidence type="ECO:0000256" key="2">
    <source>
        <dbReference type="ARBA" id="ARBA00022553"/>
    </source>
</evidence>
<dbReference type="GO" id="GO:0004312">
    <property type="term" value="F:fatty acid synthase activity"/>
    <property type="evidence" value="ECO:0007669"/>
    <property type="project" value="TreeGrafter"/>
</dbReference>
<dbReference type="Proteomes" id="UP000184188">
    <property type="component" value="Unassembled WGS sequence"/>
</dbReference>
<dbReference type="STRING" id="1073090.A0A1L9SGZ4"/>
<name>A0A1L9SGZ4_9EURO</name>
<organism evidence="4 5">
    <name type="scientific">Penicilliopsis zonata CBS 506.65</name>
    <dbReference type="NCBI Taxonomy" id="1073090"/>
    <lineage>
        <taxon>Eukaryota</taxon>
        <taxon>Fungi</taxon>
        <taxon>Dikarya</taxon>
        <taxon>Ascomycota</taxon>
        <taxon>Pezizomycotina</taxon>
        <taxon>Eurotiomycetes</taxon>
        <taxon>Eurotiomycetidae</taxon>
        <taxon>Eurotiales</taxon>
        <taxon>Aspergillaceae</taxon>
        <taxon>Penicilliopsis</taxon>
    </lineage>
</organism>
<dbReference type="AlphaFoldDB" id="A0A1L9SGZ4"/>
<dbReference type="PROSITE" id="PS00012">
    <property type="entry name" value="PHOSPHOPANTETHEINE"/>
    <property type="match status" value="1"/>
</dbReference>
<dbReference type="Pfam" id="PF00550">
    <property type="entry name" value="PP-binding"/>
    <property type="match status" value="1"/>
</dbReference>
<dbReference type="InterPro" id="IPR036736">
    <property type="entry name" value="ACP-like_sf"/>
</dbReference>
<dbReference type="Gene3D" id="3.40.50.720">
    <property type="entry name" value="NAD(P)-binding Rossmann-like Domain"/>
    <property type="match status" value="1"/>
</dbReference>
<sequence>MPPIRGVIQGAAVLLEGPIYDNVTHDQWRAATQPKMYGSWILHKLLLSHELQFFIMLSSISGVVGDRSQANYAAGNTYQDALAQYRRRLRLPAVSVDLGLMLGIGLIAERGGATNLKKWEAVGIHEAEFHRLLTAAMTGSWSSSPLPTQMISGLPTGGILASQDLIRPFYFDDPREDQDQTGARNDEATLASQLGIVQSMREATDVIVGALRQRLARELQTATENIDASLPLHSYGVDSLLAVEIRTWILVHLQAELSLFNVLGRGSLYGLAGRIAAVSKAVPGSLQ</sequence>
<gene>
    <name evidence="4" type="ORF">ASPZODRAFT_142236</name>
</gene>
<dbReference type="OrthoDB" id="329835at2759"/>
<evidence type="ECO:0000256" key="1">
    <source>
        <dbReference type="ARBA" id="ARBA00022450"/>
    </source>
</evidence>
<dbReference type="GO" id="GO:0016874">
    <property type="term" value="F:ligase activity"/>
    <property type="evidence" value="ECO:0007669"/>
    <property type="project" value="UniProtKB-KW"/>
</dbReference>
<dbReference type="GeneID" id="34611295"/>
<dbReference type="InterPro" id="IPR057326">
    <property type="entry name" value="KR_dom"/>
</dbReference>
<evidence type="ECO:0000313" key="4">
    <source>
        <dbReference type="EMBL" id="OJJ46418.1"/>
    </source>
</evidence>
<dbReference type="RefSeq" id="XP_022580928.1">
    <property type="nucleotide sequence ID" value="XM_022724830.1"/>
</dbReference>
<dbReference type="PROSITE" id="PS50075">
    <property type="entry name" value="CARRIER"/>
    <property type="match status" value="1"/>
</dbReference>
<dbReference type="Pfam" id="PF08659">
    <property type="entry name" value="KR"/>
    <property type="match status" value="1"/>
</dbReference>
<protein>
    <recommendedName>
        <fullName evidence="3">Carrier domain-containing protein</fullName>
    </recommendedName>
</protein>
<keyword evidence="2" id="KW-0597">Phosphoprotein</keyword>
<proteinExistence type="predicted"/>
<dbReference type="SUPFAM" id="SSF47336">
    <property type="entry name" value="ACP-like"/>
    <property type="match status" value="1"/>
</dbReference>
<dbReference type="InterPro" id="IPR006162">
    <property type="entry name" value="Ppantetheine_attach_site"/>
</dbReference>
<evidence type="ECO:0000313" key="5">
    <source>
        <dbReference type="Proteomes" id="UP000184188"/>
    </source>
</evidence>
<dbReference type="PANTHER" id="PTHR43775">
    <property type="entry name" value="FATTY ACID SYNTHASE"/>
    <property type="match status" value="1"/>
</dbReference>
<dbReference type="VEuPathDB" id="FungiDB:ASPZODRAFT_142236"/>
<dbReference type="PANTHER" id="PTHR43775:SF37">
    <property type="entry name" value="SI:DKEY-61P9.11"/>
    <property type="match status" value="1"/>
</dbReference>